<dbReference type="Gene3D" id="3.60.10.10">
    <property type="entry name" value="Endonuclease/exonuclease/phosphatase"/>
    <property type="match status" value="1"/>
</dbReference>
<protein>
    <recommendedName>
        <fullName evidence="1">Endonuclease/exonuclease/phosphatase domain-containing protein</fullName>
    </recommendedName>
</protein>
<dbReference type="EMBL" id="LR031574">
    <property type="protein sequence ID" value="VDC96833.1"/>
    <property type="molecule type" value="Genomic_DNA"/>
</dbReference>
<feature type="domain" description="Endonuclease/exonuclease/phosphatase" evidence="1">
    <location>
        <begin position="26"/>
        <end position="137"/>
    </location>
</feature>
<evidence type="ECO:0000313" key="3">
    <source>
        <dbReference type="EMBL" id="VDC96833.1"/>
    </source>
</evidence>
<proteinExistence type="predicted"/>
<evidence type="ECO:0000313" key="2">
    <source>
        <dbReference type="EMBL" id="CAG7901449.1"/>
    </source>
</evidence>
<dbReference type="Pfam" id="PF03372">
    <property type="entry name" value="Exo_endo_phos"/>
    <property type="match status" value="1"/>
</dbReference>
<dbReference type="InterPro" id="IPR036691">
    <property type="entry name" value="Endo/exonu/phosph_ase_sf"/>
</dbReference>
<accession>A0A3P6B8M9</accession>
<name>A0A3P6B8M9_BRACM</name>
<dbReference type="SUPFAM" id="SSF56219">
    <property type="entry name" value="DNase I-like"/>
    <property type="match status" value="1"/>
</dbReference>
<dbReference type="AlphaFoldDB" id="A0A3P6B8M9"/>
<dbReference type="GO" id="GO:0003824">
    <property type="term" value="F:catalytic activity"/>
    <property type="evidence" value="ECO:0007669"/>
    <property type="project" value="InterPro"/>
</dbReference>
<organism evidence="3">
    <name type="scientific">Brassica campestris</name>
    <name type="common">Field mustard</name>
    <dbReference type="NCBI Taxonomy" id="3711"/>
    <lineage>
        <taxon>Eukaryota</taxon>
        <taxon>Viridiplantae</taxon>
        <taxon>Streptophyta</taxon>
        <taxon>Embryophyta</taxon>
        <taxon>Tracheophyta</taxon>
        <taxon>Spermatophyta</taxon>
        <taxon>Magnoliopsida</taxon>
        <taxon>eudicotyledons</taxon>
        <taxon>Gunneridae</taxon>
        <taxon>Pentapetalae</taxon>
        <taxon>rosids</taxon>
        <taxon>malvids</taxon>
        <taxon>Brassicales</taxon>
        <taxon>Brassicaceae</taxon>
        <taxon>Brassiceae</taxon>
        <taxon>Brassica</taxon>
    </lineage>
</organism>
<dbReference type="EMBL" id="LS974623">
    <property type="protein sequence ID" value="CAG7901449.1"/>
    <property type="molecule type" value="Genomic_DNA"/>
</dbReference>
<dbReference type="Gramene" id="A07p10930.2_BraZ1">
    <property type="protein sequence ID" value="A07p10930.2_BraZ1.CDS.1"/>
    <property type="gene ID" value="A07g10930.2_BraZ1"/>
</dbReference>
<dbReference type="InterPro" id="IPR005135">
    <property type="entry name" value="Endo/exonuclease/phosphatase"/>
</dbReference>
<evidence type="ECO:0000259" key="1">
    <source>
        <dbReference type="Pfam" id="PF03372"/>
    </source>
</evidence>
<sequence length="155" mass="17211">MQLSVINQTSQSMTCALSLPNSQPLYYTAVYASNLSSDRTELWADLLNLPSTLDLDSKPWLIGGDFNQIILPSEHSGPDVNTTDNLMYQLQDCFLQLGVFDLRYLGPQHSWTNNQPSNPIAKKLDRLLVNSSLIATLPQTLATYLPPQSQTTLLA</sequence>
<gene>
    <name evidence="3" type="ORF">BRAA07T28721Z</name>
    <name evidence="2" type="ORF">BRAPAZ1V2_A07P10930.2</name>
</gene>
<dbReference type="Proteomes" id="UP000694005">
    <property type="component" value="Chromosome A07"/>
</dbReference>
<dbReference type="PANTHER" id="PTHR33710">
    <property type="entry name" value="BNAC02G09200D PROTEIN"/>
    <property type="match status" value="1"/>
</dbReference>
<reference evidence="3" key="1">
    <citation type="submission" date="2018-11" db="EMBL/GenBank/DDBJ databases">
        <authorList>
            <consortium name="Genoscope - CEA"/>
            <person name="William W."/>
        </authorList>
    </citation>
    <scope>NUCLEOTIDE SEQUENCE</scope>
</reference>
<dbReference type="PANTHER" id="PTHR33710:SF77">
    <property type="entry name" value="DNASE I-LIKE SUPERFAMILY PROTEIN"/>
    <property type="match status" value="1"/>
</dbReference>